<evidence type="ECO:0000256" key="7">
    <source>
        <dbReference type="ARBA" id="ARBA00022833"/>
    </source>
</evidence>
<feature type="region of interest" description="Disordered" evidence="9">
    <location>
        <begin position="40"/>
        <end position="89"/>
    </location>
</feature>
<dbReference type="RefSeq" id="XP_017770217.1">
    <property type="nucleotide sequence ID" value="XM_017914728.1"/>
</dbReference>
<proteinExistence type="inferred from homology"/>
<name>A0ABM1M6L7_NICVS</name>
<feature type="compositionally biased region" description="Polar residues" evidence="9">
    <location>
        <begin position="104"/>
        <end position="122"/>
    </location>
</feature>
<feature type="domain" description="Replication factor Mcm10 C-terminal" evidence="10">
    <location>
        <begin position="374"/>
        <end position="716"/>
    </location>
</feature>
<dbReference type="Pfam" id="PF22379">
    <property type="entry name" value="OB_MCM10"/>
    <property type="match status" value="1"/>
</dbReference>
<comment type="similarity">
    <text evidence="2">Belongs to the MCM10 family.</text>
</comment>
<dbReference type="InterPro" id="IPR056791">
    <property type="entry name" value="Znf_Mcm10_C"/>
</dbReference>
<evidence type="ECO:0000259" key="10">
    <source>
        <dbReference type="SMART" id="SM01280"/>
    </source>
</evidence>
<keyword evidence="4" id="KW-0235">DNA replication</keyword>
<gene>
    <name evidence="12" type="primary">LOC108557976</name>
</gene>
<dbReference type="InterPro" id="IPR055065">
    <property type="entry name" value="OB_MCM10"/>
</dbReference>
<dbReference type="Pfam" id="PF24863">
    <property type="entry name" value="zf-CCCH_Mcm10"/>
    <property type="match status" value="1"/>
</dbReference>
<dbReference type="Pfam" id="PF09329">
    <property type="entry name" value="zf-primase"/>
    <property type="match status" value="1"/>
</dbReference>
<evidence type="ECO:0000256" key="8">
    <source>
        <dbReference type="ARBA" id="ARBA00023242"/>
    </source>
</evidence>
<keyword evidence="11" id="KW-1185">Reference proteome</keyword>
<evidence type="ECO:0000256" key="5">
    <source>
        <dbReference type="ARBA" id="ARBA00022723"/>
    </source>
</evidence>
<protein>
    <recommendedName>
        <fullName evidence="3">Protein MCM10 homolog</fullName>
    </recommendedName>
</protein>
<feature type="compositionally biased region" description="Basic and acidic residues" evidence="9">
    <location>
        <begin position="534"/>
        <end position="560"/>
    </location>
</feature>
<evidence type="ECO:0000313" key="11">
    <source>
        <dbReference type="Proteomes" id="UP000695000"/>
    </source>
</evidence>
<evidence type="ECO:0000256" key="9">
    <source>
        <dbReference type="SAM" id="MobiDB-lite"/>
    </source>
</evidence>
<reference evidence="12" key="1">
    <citation type="submission" date="2025-08" db="UniProtKB">
        <authorList>
            <consortium name="RefSeq"/>
        </authorList>
    </citation>
    <scope>IDENTIFICATION</scope>
    <source>
        <tissue evidence="12">Whole Larva</tissue>
    </source>
</reference>
<organism evidence="11 12">
    <name type="scientific">Nicrophorus vespilloides</name>
    <name type="common">Boreal carrion beetle</name>
    <dbReference type="NCBI Taxonomy" id="110193"/>
    <lineage>
        <taxon>Eukaryota</taxon>
        <taxon>Metazoa</taxon>
        <taxon>Ecdysozoa</taxon>
        <taxon>Arthropoda</taxon>
        <taxon>Hexapoda</taxon>
        <taxon>Insecta</taxon>
        <taxon>Pterygota</taxon>
        <taxon>Neoptera</taxon>
        <taxon>Endopterygota</taxon>
        <taxon>Coleoptera</taxon>
        <taxon>Polyphaga</taxon>
        <taxon>Staphyliniformia</taxon>
        <taxon>Silphidae</taxon>
        <taxon>Nicrophorinae</taxon>
        <taxon>Nicrophorus</taxon>
    </lineage>
</organism>
<dbReference type="PANTHER" id="PTHR13454:SF11">
    <property type="entry name" value="PROTEIN MCM10 HOMOLOG"/>
    <property type="match status" value="1"/>
</dbReference>
<dbReference type="PANTHER" id="PTHR13454">
    <property type="entry name" value="PROTEIN MCM10 HOMOLOG"/>
    <property type="match status" value="1"/>
</dbReference>
<keyword evidence="7" id="KW-0862">Zinc</keyword>
<dbReference type="InterPro" id="IPR015408">
    <property type="entry name" value="Znf_Mcm10/DnaG"/>
</dbReference>
<dbReference type="Pfam" id="PF09332">
    <property type="entry name" value="Mcm10"/>
    <property type="match status" value="1"/>
</dbReference>
<dbReference type="Gene3D" id="2.40.50.140">
    <property type="entry name" value="Nucleic acid-binding proteins"/>
    <property type="match status" value="1"/>
</dbReference>
<feature type="region of interest" description="Disordered" evidence="9">
    <location>
        <begin position="463"/>
        <end position="484"/>
    </location>
</feature>
<dbReference type="Proteomes" id="UP000695000">
    <property type="component" value="Unplaced"/>
</dbReference>
<keyword evidence="5" id="KW-0479">Metal-binding</keyword>
<sequence>MSDDLEIDSLLDSVCQELEESPTPTLKPISKDNEDEIFLNSIDNFEKSQGTSRQKSNLSAKKIRDPKSVVHAGETDSSDDEENRNHEYKYNECGKSIKELLQTEGNSSERNPSAMSTWTSKRQLGLPEKKPDLSKEVFTDPLFGIRIVKPLISQALIKERMSGREAISMSQVSRFLLRVNPQSDWVIAGVIVHKLSKTSQKGKPFAIWTLSDLHGELKTVSVFLFSSAYNEMWKLPVGTVIGILNPNVFDKKDGSKDEACLSVDNYQRVMIFGQSKDLGTCKSKKKSGEQCTAFVNTNKCEFCIFHIKQEYQKCSGGRSELQANYTGRGLTALRNKVLGKNEVFYGGKSFSAVPAAKSKKLAAKDQNRINLLSGMAPLVPAVNNIKTSNAPRVKSAVRLESSPAQRAKDLELLKRLGGEITTTTSDVLGLPKPNVLSKPLSSEVTLEESKTTAISVIQKLKAKNAAEKAPPAEKEPIRKEPAKPKNIELQAFDIPLLSGLGEETVDLSSPISKKHVDRAKMNALKWVQRNGPLKAEDPNSVKDKRGKKRALEVSERVETDPKKAKIQNNEFFSERFKKMMAATSKHMDLLEAHQNEEQEKYFNKLELKERMEEKMSNTFKVECKAVKCLKCKYTNFSASDLCKQEKHPLKVFDAFKRFFKCGDCGNRTVSLDIVPIRGCKNCGSGKWEKTSMMKEKKVTAMHSLSIRGGEQKFANSVATNASLDLLVCKKFNDVGSNLLSRGFMQIEKKHAAIFKRVKSMLPRRESERRVHPLFRHCDILSAVETRISMLNMTYMKYIQNNLCCFNPGKVLDELDRVLGIVEKSGTPPKTHEILQELRDISSMAMEYFDEKILPTIKCHTTSSLMSFAPSVSRVPKVYVVQPGVQEEVLKVAKLNKKQKEQIMCLSKIVHKLYNKIEKQSVTIKHQTNLIQEHETKLKEQAGKLQEQDSAICSIQKQMSEWDQKFSDLNTEVAKSQDVLARSVFAPEPLLSSHPSNRTFTRPRLSHTKTPNAYLMELERKRKSSMEIDIPHKLRFITTPNLSGLNLKDHVNMKIDENITQNISQNIRRGQLPGEKLKQHDVVGELGSFISSSIEAILKNPLTGIKSRKRRSADDLDLSGLD</sequence>
<comment type="subcellular location">
    <subcellularLocation>
        <location evidence="1">Nucleus</location>
    </subcellularLocation>
</comment>
<dbReference type="GeneID" id="108557976"/>
<feature type="region of interest" description="Disordered" evidence="9">
    <location>
        <begin position="531"/>
        <end position="560"/>
    </location>
</feature>
<evidence type="ECO:0000256" key="2">
    <source>
        <dbReference type="ARBA" id="ARBA00009679"/>
    </source>
</evidence>
<evidence type="ECO:0000256" key="4">
    <source>
        <dbReference type="ARBA" id="ARBA00022705"/>
    </source>
</evidence>
<evidence type="ECO:0000256" key="1">
    <source>
        <dbReference type="ARBA" id="ARBA00004123"/>
    </source>
</evidence>
<keyword evidence="6" id="KW-0863">Zinc-finger</keyword>
<accession>A0ABM1M6L7</accession>
<feature type="region of interest" description="Disordered" evidence="9">
    <location>
        <begin position="104"/>
        <end position="125"/>
    </location>
</feature>
<dbReference type="SMART" id="SM01280">
    <property type="entry name" value="Mcm10"/>
    <property type="match status" value="1"/>
</dbReference>
<evidence type="ECO:0000256" key="6">
    <source>
        <dbReference type="ARBA" id="ARBA00022771"/>
    </source>
</evidence>
<keyword evidence="8" id="KW-0539">Nucleus</keyword>
<dbReference type="InterPro" id="IPR015411">
    <property type="entry name" value="Rep_factor_Mcm10_C"/>
</dbReference>
<dbReference type="InterPro" id="IPR040184">
    <property type="entry name" value="Mcm10"/>
</dbReference>
<feature type="compositionally biased region" description="Polar residues" evidence="9">
    <location>
        <begin position="41"/>
        <end position="59"/>
    </location>
</feature>
<feature type="compositionally biased region" description="Basic and acidic residues" evidence="9">
    <location>
        <begin position="464"/>
        <end position="484"/>
    </location>
</feature>
<evidence type="ECO:0000256" key="3">
    <source>
        <dbReference type="ARBA" id="ARBA00017770"/>
    </source>
</evidence>
<dbReference type="InterPro" id="IPR012340">
    <property type="entry name" value="NA-bd_OB-fold"/>
</dbReference>
<evidence type="ECO:0000313" key="12">
    <source>
        <dbReference type="RefSeq" id="XP_017770217.1"/>
    </source>
</evidence>